<name>A0A8I6SVP5_CIMLE</name>
<sequence length="368" mass="42523">MEGSRTIVKTSESILIKLTKLLAVLSGVYALNWSKKTPGNLILNHLDILVGLAYIIVNIFNCAKAMRINRNRFLPKILTFAFSISSLGVLLNYLIRRKASKQLHLKLEKIQKKNKDKLNLHCSFFIFPIFLLTIITRLYLSVDGLADNFNIIAHLPVYFNNFIIILECLTIEKQLHILNKGMLKLLNRKAHLKNMLRLFSKRYAQLVEMTDEMNYCHEYDYLNITLLSMLRTVVVMHRSVTTFALNSSSNTLNLNKEFILLATIIIGISFLGTFYYSCWCSSLLTEKSKKALENALRIKVSLYKYMDDETKLVINAFIKQLYNKEISMSSLNIFKFNLRMFCTFVENAITYIIVALQFSETNGTKNTR</sequence>
<reference evidence="9" key="1">
    <citation type="submission" date="2022-01" db="UniProtKB">
        <authorList>
            <consortium name="EnsemblMetazoa"/>
        </authorList>
    </citation>
    <scope>IDENTIFICATION</scope>
</reference>
<organism evidence="9 10">
    <name type="scientific">Cimex lectularius</name>
    <name type="common">Bed bug</name>
    <name type="synonym">Acanthia lectularia</name>
    <dbReference type="NCBI Taxonomy" id="79782"/>
    <lineage>
        <taxon>Eukaryota</taxon>
        <taxon>Metazoa</taxon>
        <taxon>Ecdysozoa</taxon>
        <taxon>Arthropoda</taxon>
        <taxon>Hexapoda</taxon>
        <taxon>Insecta</taxon>
        <taxon>Pterygota</taxon>
        <taxon>Neoptera</taxon>
        <taxon>Paraneoptera</taxon>
        <taxon>Hemiptera</taxon>
        <taxon>Heteroptera</taxon>
        <taxon>Panheteroptera</taxon>
        <taxon>Cimicomorpha</taxon>
        <taxon>Cimicidae</taxon>
        <taxon>Cimex</taxon>
    </lineage>
</organism>
<evidence type="ECO:0000313" key="10">
    <source>
        <dbReference type="Proteomes" id="UP000494040"/>
    </source>
</evidence>
<comment type="similarity">
    <text evidence="8">Belongs to the insect chemoreceptor superfamily. Gustatory receptor (GR) family.</text>
</comment>
<evidence type="ECO:0000256" key="4">
    <source>
        <dbReference type="ARBA" id="ARBA00022989"/>
    </source>
</evidence>
<accession>A0A8I6SVP5</accession>
<proteinExistence type="inferred from homology"/>
<dbReference type="RefSeq" id="XP_024086326.1">
    <property type="nucleotide sequence ID" value="XM_024230558.1"/>
</dbReference>
<dbReference type="GO" id="GO:0007635">
    <property type="term" value="P:chemosensory behavior"/>
    <property type="evidence" value="ECO:0007669"/>
    <property type="project" value="TreeGrafter"/>
</dbReference>
<protein>
    <recommendedName>
        <fullName evidence="8">Gustatory receptor</fullName>
    </recommendedName>
</protein>
<dbReference type="AlphaFoldDB" id="A0A8I6SVP5"/>
<dbReference type="GO" id="GO:0030424">
    <property type="term" value="C:axon"/>
    <property type="evidence" value="ECO:0007669"/>
    <property type="project" value="TreeGrafter"/>
</dbReference>
<evidence type="ECO:0000256" key="8">
    <source>
        <dbReference type="RuleBase" id="RU363108"/>
    </source>
</evidence>
<evidence type="ECO:0000256" key="5">
    <source>
        <dbReference type="ARBA" id="ARBA00023136"/>
    </source>
</evidence>
<feature type="transmembrane region" description="Helical" evidence="8">
    <location>
        <begin position="258"/>
        <end position="277"/>
    </location>
</feature>
<evidence type="ECO:0000313" key="9">
    <source>
        <dbReference type="EnsemblMetazoa" id="XP_024086326.1"/>
    </source>
</evidence>
<keyword evidence="4 8" id="KW-1133">Transmembrane helix</keyword>
<dbReference type="Proteomes" id="UP000494040">
    <property type="component" value="Unassembled WGS sequence"/>
</dbReference>
<keyword evidence="10" id="KW-1185">Reference proteome</keyword>
<feature type="transmembrane region" description="Helical" evidence="8">
    <location>
        <begin position="73"/>
        <end position="95"/>
    </location>
</feature>
<dbReference type="GO" id="GO:0007165">
    <property type="term" value="P:signal transduction"/>
    <property type="evidence" value="ECO:0007669"/>
    <property type="project" value="UniProtKB-KW"/>
</dbReference>
<dbReference type="InterPro" id="IPR013604">
    <property type="entry name" value="7TM_chemorcpt"/>
</dbReference>
<evidence type="ECO:0000256" key="2">
    <source>
        <dbReference type="ARBA" id="ARBA00022475"/>
    </source>
</evidence>
<dbReference type="GeneID" id="106664464"/>
<evidence type="ECO:0000256" key="3">
    <source>
        <dbReference type="ARBA" id="ARBA00022692"/>
    </source>
</evidence>
<dbReference type="PANTHER" id="PTHR21143">
    <property type="entry name" value="INVERTEBRATE GUSTATORY RECEPTOR"/>
    <property type="match status" value="1"/>
</dbReference>
<keyword evidence="5 8" id="KW-0472">Membrane</keyword>
<dbReference type="GO" id="GO:0005886">
    <property type="term" value="C:plasma membrane"/>
    <property type="evidence" value="ECO:0007669"/>
    <property type="project" value="UniProtKB-SubCell"/>
</dbReference>
<keyword evidence="2 8" id="KW-1003">Cell membrane</keyword>
<dbReference type="EnsemblMetazoa" id="XM_024230558.1">
    <property type="protein sequence ID" value="XP_024086326.1"/>
    <property type="gene ID" value="LOC106664464"/>
</dbReference>
<evidence type="ECO:0000256" key="6">
    <source>
        <dbReference type="ARBA" id="ARBA00023170"/>
    </source>
</evidence>
<dbReference type="Pfam" id="PF08395">
    <property type="entry name" value="7tm_7"/>
    <property type="match status" value="1"/>
</dbReference>
<keyword evidence="7 8" id="KW-0807">Transducer</keyword>
<dbReference type="GO" id="GO:0050909">
    <property type="term" value="P:sensory perception of taste"/>
    <property type="evidence" value="ECO:0007669"/>
    <property type="project" value="InterPro"/>
</dbReference>
<evidence type="ECO:0000256" key="7">
    <source>
        <dbReference type="ARBA" id="ARBA00023224"/>
    </source>
</evidence>
<keyword evidence="3 8" id="KW-0812">Transmembrane</keyword>
<dbReference type="GO" id="GO:0030425">
    <property type="term" value="C:dendrite"/>
    <property type="evidence" value="ECO:0007669"/>
    <property type="project" value="TreeGrafter"/>
</dbReference>
<feature type="transmembrane region" description="Helical" evidence="8">
    <location>
        <begin position="41"/>
        <end position="61"/>
    </location>
</feature>
<dbReference type="GO" id="GO:0008049">
    <property type="term" value="P:male courtship behavior"/>
    <property type="evidence" value="ECO:0007669"/>
    <property type="project" value="TreeGrafter"/>
</dbReference>
<comment type="function">
    <text evidence="8">Gustatory receptor which mediates acceptance or avoidance behavior, depending on its substrates.</text>
</comment>
<feature type="transmembrane region" description="Helical" evidence="8">
    <location>
        <begin position="118"/>
        <end position="139"/>
    </location>
</feature>
<dbReference type="PANTHER" id="PTHR21143:SF104">
    <property type="entry name" value="GUSTATORY RECEPTOR 8A-RELATED"/>
    <property type="match status" value="1"/>
</dbReference>
<comment type="subcellular location">
    <subcellularLocation>
        <location evidence="1 8">Cell membrane</location>
        <topology evidence="1 8">Multi-pass membrane protein</topology>
    </subcellularLocation>
</comment>
<comment type="caution">
    <text evidence="8">Lacks conserved residue(s) required for the propagation of feature annotation.</text>
</comment>
<evidence type="ECO:0000256" key="1">
    <source>
        <dbReference type="ARBA" id="ARBA00004651"/>
    </source>
</evidence>
<keyword evidence="6 8" id="KW-0675">Receptor</keyword>
<dbReference type="GO" id="GO:0043025">
    <property type="term" value="C:neuronal cell body"/>
    <property type="evidence" value="ECO:0007669"/>
    <property type="project" value="TreeGrafter"/>
</dbReference>